<dbReference type="CDD" id="cd22785">
    <property type="entry name" value="DPBB_MltA-like"/>
    <property type="match status" value="1"/>
</dbReference>
<evidence type="ECO:0000256" key="4">
    <source>
        <dbReference type="ARBA" id="ARBA00023316"/>
    </source>
</evidence>
<dbReference type="InterPro" id="IPR026044">
    <property type="entry name" value="MltA"/>
</dbReference>
<dbReference type="Gene3D" id="2.40.40.10">
    <property type="entry name" value="RlpA-like domain"/>
    <property type="match status" value="1"/>
</dbReference>
<dbReference type="InterPro" id="IPR005300">
    <property type="entry name" value="MltA_B"/>
</dbReference>
<dbReference type="GO" id="GO:0008933">
    <property type="term" value="F:peptidoglycan lytic transglycosylase activity"/>
    <property type="evidence" value="ECO:0007669"/>
    <property type="project" value="TreeGrafter"/>
</dbReference>
<dbReference type="Pfam" id="PF03562">
    <property type="entry name" value="MltA"/>
    <property type="match status" value="1"/>
</dbReference>
<organism evidence="7 8">
    <name type="scientific">Gilliamella apicola</name>
    <dbReference type="NCBI Taxonomy" id="1196095"/>
    <lineage>
        <taxon>Bacteria</taxon>
        <taxon>Pseudomonadati</taxon>
        <taxon>Pseudomonadota</taxon>
        <taxon>Gammaproteobacteria</taxon>
        <taxon>Orbales</taxon>
        <taxon>Orbaceae</taxon>
        <taxon>Gilliamella</taxon>
    </lineage>
</organism>
<dbReference type="SUPFAM" id="SSF50685">
    <property type="entry name" value="Barwin-like endoglucanases"/>
    <property type="match status" value="1"/>
</dbReference>
<protein>
    <recommendedName>
        <fullName evidence="2">peptidoglycan lytic exotransglycosylase</fullName>
        <ecNumber evidence="2">4.2.2.n1</ecNumber>
    </recommendedName>
    <alternativeName>
        <fullName evidence="5">Murein hydrolase A</fullName>
    </alternativeName>
</protein>
<accession>A0A556SSF4</accession>
<evidence type="ECO:0000256" key="1">
    <source>
        <dbReference type="ARBA" id="ARBA00001420"/>
    </source>
</evidence>
<evidence type="ECO:0000256" key="3">
    <source>
        <dbReference type="ARBA" id="ARBA00023239"/>
    </source>
</evidence>
<evidence type="ECO:0000313" key="7">
    <source>
        <dbReference type="EMBL" id="TSK04076.1"/>
    </source>
</evidence>
<dbReference type="EMBL" id="VMHM01000004">
    <property type="protein sequence ID" value="TSK04076.1"/>
    <property type="molecule type" value="Genomic_DNA"/>
</dbReference>
<evidence type="ECO:0000313" key="8">
    <source>
        <dbReference type="Proteomes" id="UP000319483"/>
    </source>
</evidence>
<dbReference type="PANTHER" id="PTHR30124:SF0">
    <property type="entry name" value="MEMBRANE-BOUND LYTIC MUREIN TRANSGLYCOSYLASE A"/>
    <property type="match status" value="1"/>
</dbReference>
<evidence type="ECO:0000256" key="2">
    <source>
        <dbReference type="ARBA" id="ARBA00012587"/>
    </source>
</evidence>
<dbReference type="PANTHER" id="PTHR30124">
    <property type="entry name" value="MEMBRANE-BOUND LYTIC MUREIN TRANSGLYCOSYLASE A"/>
    <property type="match status" value="1"/>
</dbReference>
<keyword evidence="4" id="KW-0961">Cell wall biogenesis/degradation</keyword>
<keyword evidence="3 7" id="KW-0456">Lyase</keyword>
<dbReference type="GO" id="GO:0004553">
    <property type="term" value="F:hydrolase activity, hydrolyzing O-glycosyl compounds"/>
    <property type="evidence" value="ECO:0007669"/>
    <property type="project" value="InterPro"/>
</dbReference>
<dbReference type="Pfam" id="PF06725">
    <property type="entry name" value="3D"/>
    <property type="match status" value="1"/>
</dbReference>
<dbReference type="GO" id="GO:0009254">
    <property type="term" value="P:peptidoglycan turnover"/>
    <property type="evidence" value="ECO:0007669"/>
    <property type="project" value="InterPro"/>
</dbReference>
<dbReference type="GO" id="GO:0019867">
    <property type="term" value="C:outer membrane"/>
    <property type="evidence" value="ECO:0007669"/>
    <property type="project" value="InterPro"/>
</dbReference>
<evidence type="ECO:0000256" key="5">
    <source>
        <dbReference type="ARBA" id="ARBA00030918"/>
    </source>
</evidence>
<feature type="domain" description="Lytic transglycosylase MltA" evidence="6">
    <location>
        <begin position="133"/>
        <end position="267"/>
    </location>
</feature>
<dbReference type="NCBIfam" id="NF008366">
    <property type="entry name" value="PRK11162.1"/>
    <property type="match status" value="1"/>
</dbReference>
<dbReference type="Proteomes" id="UP000319483">
    <property type="component" value="Unassembled WGS sequence"/>
</dbReference>
<dbReference type="EC" id="4.2.2.n1" evidence="2"/>
<evidence type="ECO:0000259" key="6">
    <source>
        <dbReference type="SMART" id="SM00925"/>
    </source>
</evidence>
<dbReference type="InterPro" id="IPR036908">
    <property type="entry name" value="RlpA-like_sf"/>
</dbReference>
<dbReference type="GO" id="GO:0009253">
    <property type="term" value="P:peptidoglycan catabolic process"/>
    <property type="evidence" value="ECO:0007669"/>
    <property type="project" value="TreeGrafter"/>
</dbReference>
<reference evidence="7 8" key="1">
    <citation type="submission" date="2019-07" db="EMBL/GenBank/DDBJ databases">
        <title>Gilliamella genomes.</title>
        <authorList>
            <person name="Zheng H."/>
        </authorList>
    </citation>
    <scope>NUCLEOTIDE SEQUENCE [LARGE SCALE GENOMIC DNA]</scope>
    <source>
        <strain evidence="7 8">W8127</strain>
    </source>
</reference>
<dbReference type="PROSITE" id="PS51257">
    <property type="entry name" value="PROKAR_LIPOPROTEIN"/>
    <property type="match status" value="1"/>
</dbReference>
<gene>
    <name evidence="7" type="primary">mltA</name>
    <name evidence="7" type="ORF">FPQ15_03590</name>
</gene>
<comment type="catalytic activity">
    <reaction evidence="1">
        <text>Exolytic cleavage of the (1-&gt;4)-beta-glycosidic linkage between N-acetylmuramic acid (MurNAc) and N-acetylglucosamine (GlcNAc) residues in peptidoglycan, from either the reducing or the non-reducing ends of the peptidoglycan chains, with concomitant formation of a 1,6-anhydrobond in the MurNAc residue.</text>
        <dbReference type="EC" id="4.2.2.n1"/>
    </reaction>
</comment>
<comment type="caution">
    <text evidence="7">The sequence shown here is derived from an EMBL/GenBank/DDBJ whole genome shotgun (WGS) entry which is preliminary data.</text>
</comment>
<name>A0A556SSF4_9GAMM</name>
<dbReference type="AlphaFoldDB" id="A0A556SSF4"/>
<dbReference type="CDD" id="cd14668">
    <property type="entry name" value="mlta_B"/>
    <property type="match status" value="1"/>
</dbReference>
<dbReference type="SMART" id="SM00925">
    <property type="entry name" value="MltA"/>
    <property type="match status" value="1"/>
</dbReference>
<sequence>MINMKQKKRCIYLSVLYILIILSVSTGCQSHLNKDTTQDHQYMDGKLLLTSNVSYPHLSAPVNISDYVLQVAMIESSSPELYRENEHIYTAINNWINNLLDFDEFHKVGLNSYGMIGQDGYGNVHFTGYYTPVIKARHTPTAEFKYPIYKMPNLNEGEFPSREQIYNGALAGKGLEIAYSNSLMDNFIMEVQGSAYIDFEDGDPLVFFSYAGKNGYSYSSIGQLLVKQGEIKKEELSMQAIKDWSKNKNEEKLKQLLIQNRSFVFFEPKYNAEVKGAASVPLIANASVASDKSLIPIGSVILADVPLLDDDGQHRGRRETRLMVALDVGGAIKGQHFDLYLGIGEKPGELAGFYNHYGRVWVLKP</sequence>
<proteinExistence type="predicted"/>
<dbReference type="GO" id="GO:0071555">
    <property type="term" value="P:cell wall organization"/>
    <property type="evidence" value="ECO:0007669"/>
    <property type="project" value="UniProtKB-KW"/>
</dbReference>
<dbReference type="InterPro" id="IPR010611">
    <property type="entry name" value="3D_dom"/>
</dbReference>
<dbReference type="Gene3D" id="2.40.240.50">
    <property type="entry name" value="Barwin-like endoglucanases"/>
    <property type="match status" value="1"/>
</dbReference>